<organism evidence="2 3">
    <name type="scientific">Pleurodeles waltl</name>
    <name type="common">Iberian ribbed newt</name>
    <dbReference type="NCBI Taxonomy" id="8319"/>
    <lineage>
        <taxon>Eukaryota</taxon>
        <taxon>Metazoa</taxon>
        <taxon>Chordata</taxon>
        <taxon>Craniata</taxon>
        <taxon>Vertebrata</taxon>
        <taxon>Euteleostomi</taxon>
        <taxon>Amphibia</taxon>
        <taxon>Batrachia</taxon>
        <taxon>Caudata</taxon>
        <taxon>Salamandroidea</taxon>
        <taxon>Salamandridae</taxon>
        <taxon>Pleurodelinae</taxon>
        <taxon>Pleurodeles</taxon>
    </lineage>
</organism>
<keyword evidence="3" id="KW-1185">Reference proteome</keyword>
<proteinExistence type="predicted"/>
<reference evidence="2" key="1">
    <citation type="journal article" date="2022" name="bioRxiv">
        <title>Sequencing and chromosome-scale assembly of the giantPleurodeles waltlgenome.</title>
        <authorList>
            <person name="Brown T."/>
            <person name="Elewa A."/>
            <person name="Iarovenko S."/>
            <person name="Subramanian E."/>
            <person name="Araus A.J."/>
            <person name="Petzold A."/>
            <person name="Susuki M."/>
            <person name="Suzuki K.-i.T."/>
            <person name="Hayashi T."/>
            <person name="Toyoda A."/>
            <person name="Oliveira C."/>
            <person name="Osipova E."/>
            <person name="Leigh N.D."/>
            <person name="Simon A."/>
            <person name="Yun M.H."/>
        </authorList>
    </citation>
    <scope>NUCLEOTIDE SEQUENCE</scope>
    <source>
        <strain evidence="2">20211129_DDA</strain>
        <tissue evidence="2">Liver</tissue>
    </source>
</reference>
<feature type="compositionally biased region" description="Basic and acidic residues" evidence="1">
    <location>
        <begin position="1"/>
        <end position="12"/>
    </location>
</feature>
<comment type="caution">
    <text evidence="2">The sequence shown here is derived from an EMBL/GenBank/DDBJ whole genome shotgun (WGS) entry which is preliminary data.</text>
</comment>
<name>A0AAV7TBM5_PLEWA</name>
<sequence>MESESPKANEGRRPRRSTIRRGLQVTVRSRHFSAAHGTHFGGGPVSGRAPIPGLAETPSARLSSRETYQSGCAQRSRLGPCQHRC</sequence>
<dbReference type="AlphaFoldDB" id="A0AAV7TBM5"/>
<feature type="region of interest" description="Disordered" evidence="1">
    <location>
        <begin position="1"/>
        <end position="62"/>
    </location>
</feature>
<gene>
    <name evidence="2" type="ORF">NDU88_005104</name>
</gene>
<dbReference type="Proteomes" id="UP001066276">
    <property type="component" value="Chromosome 4_1"/>
</dbReference>
<evidence type="ECO:0000256" key="1">
    <source>
        <dbReference type="SAM" id="MobiDB-lite"/>
    </source>
</evidence>
<dbReference type="EMBL" id="JANPWB010000007">
    <property type="protein sequence ID" value="KAJ1173267.1"/>
    <property type="molecule type" value="Genomic_DNA"/>
</dbReference>
<protein>
    <submittedName>
        <fullName evidence="2">Uncharacterized protein</fullName>
    </submittedName>
</protein>
<evidence type="ECO:0000313" key="2">
    <source>
        <dbReference type="EMBL" id="KAJ1173267.1"/>
    </source>
</evidence>
<evidence type="ECO:0000313" key="3">
    <source>
        <dbReference type="Proteomes" id="UP001066276"/>
    </source>
</evidence>
<accession>A0AAV7TBM5</accession>